<organism evidence="1 2">
    <name type="scientific">Burkholderia phage JG068</name>
    <dbReference type="NCBI Taxonomy" id="1401297"/>
    <lineage>
        <taxon>Viruses</taxon>
        <taxon>Duplodnaviria</taxon>
        <taxon>Heunggongvirae</taxon>
        <taxon>Uroviricota</taxon>
        <taxon>Caudoviricetes</taxon>
        <taxon>Autographivirales</taxon>
        <taxon>Autonotataviridae</taxon>
        <taxon>Mguuvirus</taxon>
        <taxon>Mguuvirus JG068</taxon>
    </lineage>
</organism>
<accession>U3PCJ7</accession>
<gene>
    <name evidence="1" type="ORF">JG068_026</name>
</gene>
<dbReference type="Proteomes" id="UP000016892">
    <property type="component" value="Segment"/>
</dbReference>
<dbReference type="RefSeq" id="YP_008853865.1">
    <property type="nucleotide sequence ID" value="NC_022916.1"/>
</dbReference>
<name>U3PCJ7_9CAUD</name>
<evidence type="ECO:0000313" key="1">
    <source>
        <dbReference type="EMBL" id="AGW43608.1"/>
    </source>
</evidence>
<evidence type="ECO:0000313" key="2">
    <source>
        <dbReference type="Proteomes" id="UP000016892"/>
    </source>
</evidence>
<dbReference type="GeneID" id="17699704"/>
<keyword evidence="2" id="KW-1185">Reference proteome</keyword>
<dbReference type="KEGG" id="vg:17699704"/>
<protein>
    <submittedName>
        <fullName evidence="1">Uncharacterized protein</fullName>
    </submittedName>
</protein>
<reference evidence="1 2" key="1">
    <citation type="journal article" date="2013" name="BMC Genomics">
        <title>Genomic characterization of JG068, a novel virulent podovirus active against Burkholderia cenocepacia.</title>
        <authorList>
            <person name="Lynch K.H."/>
            <person name="Abdu A.H."/>
            <person name="Schobert M."/>
            <person name="Dennis J.J."/>
        </authorList>
    </citation>
    <scope>NUCLEOTIDE SEQUENCE [LARGE SCALE GENOMIC DNA]</scope>
</reference>
<dbReference type="EMBL" id="KC853746">
    <property type="protein sequence ID" value="AGW43608.1"/>
    <property type="molecule type" value="Genomic_DNA"/>
</dbReference>
<sequence>MKEILNKIEIAMMTGNKERAVDLIAAAEGCLNAEEFIELTTVCAVEHDLHW</sequence>
<proteinExistence type="predicted"/>